<proteinExistence type="predicted"/>
<dbReference type="Proteomes" id="UP000751190">
    <property type="component" value="Unassembled WGS sequence"/>
</dbReference>
<keyword evidence="2" id="KW-1185">Reference proteome</keyword>
<gene>
    <name evidence="1" type="ORF">KFE25_003518</name>
</gene>
<accession>A0A8J5XS69</accession>
<dbReference type="EMBL" id="JAGTXO010000013">
    <property type="protein sequence ID" value="KAG8464455.1"/>
    <property type="molecule type" value="Genomic_DNA"/>
</dbReference>
<name>A0A8J5XS69_DIALT</name>
<sequence length="195" mass="20705">MTSEDYESFCQLIDGAGEVDVPDVGALVCRPLLPAPNCRSPRCVAICVCATGLTWSPAGYEERDEDDATDVDEDEEKGEFAVAFAPRSSTALQHAAAAPVLAAAACGEPALEVSLWDMIDELADYESDAEPDVTREADLAEETTPEVTDVIRPPLRKRYLAQPALACPPKHGRFGADAAAYERSAAVGCFGVAAR</sequence>
<organism evidence="1 2">
    <name type="scientific">Diacronema lutheri</name>
    <name type="common">Unicellular marine alga</name>
    <name type="synonym">Monochrysis lutheri</name>
    <dbReference type="NCBI Taxonomy" id="2081491"/>
    <lineage>
        <taxon>Eukaryota</taxon>
        <taxon>Haptista</taxon>
        <taxon>Haptophyta</taxon>
        <taxon>Pavlovophyceae</taxon>
        <taxon>Pavlovales</taxon>
        <taxon>Pavlovaceae</taxon>
        <taxon>Diacronema</taxon>
    </lineage>
</organism>
<dbReference type="AlphaFoldDB" id="A0A8J5XS69"/>
<comment type="caution">
    <text evidence="1">The sequence shown here is derived from an EMBL/GenBank/DDBJ whole genome shotgun (WGS) entry which is preliminary data.</text>
</comment>
<evidence type="ECO:0000313" key="1">
    <source>
        <dbReference type="EMBL" id="KAG8464455.1"/>
    </source>
</evidence>
<reference evidence="1" key="1">
    <citation type="submission" date="2021-05" db="EMBL/GenBank/DDBJ databases">
        <title>The genome of the haptophyte Pavlova lutheri (Diacronema luteri, Pavlovales) - a model for lipid biosynthesis in eukaryotic algae.</title>
        <authorList>
            <person name="Hulatt C.J."/>
            <person name="Posewitz M.C."/>
        </authorList>
    </citation>
    <scope>NUCLEOTIDE SEQUENCE</scope>
    <source>
        <strain evidence="1">NIVA-4/92</strain>
    </source>
</reference>
<protein>
    <submittedName>
        <fullName evidence="1">Uncharacterized protein</fullName>
    </submittedName>
</protein>
<evidence type="ECO:0000313" key="2">
    <source>
        <dbReference type="Proteomes" id="UP000751190"/>
    </source>
</evidence>